<dbReference type="AlphaFoldDB" id="A0A8J3FNP6"/>
<evidence type="ECO:0000313" key="3">
    <source>
        <dbReference type="EMBL" id="GGK95016.1"/>
    </source>
</evidence>
<protein>
    <recommendedName>
        <fullName evidence="2">YCII-related domain-containing protein</fullName>
    </recommendedName>
</protein>
<feature type="domain" description="YCII-related" evidence="2">
    <location>
        <begin position="1"/>
        <end position="80"/>
    </location>
</feature>
<dbReference type="Proteomes" id="UP000656042">
    <property type="component" value="Unassembled WGS sequence"/>
</dbReference>
<dbReference type="Pfam" id="PF03795">
    <property type="entry name" value="YCII"/>
    <property type="match status" value="1"/>
</dbReference>
<evidence type="ECO:0000313" key="4">
    <source>
        <dbReference type="Proteomes" id="UP000656042"/>
    </source>
</evidence>
<evidence type="ECO:0000256" key="1">
    <source>
        <dbReference type="ARBA" id="ARBA00007689"/>
    </source>
</evidence>
<reference evidence="3" key="1">
    <citation type="journal article" date="2014" name="Int. J. Syst. Evol. Microbiol.">
        <title>Complete genome sequence of Corynebacterium casei LMG S-19264T (=DSM 44701T), isolated from a smear-ripened cheese.</title>
        <authorList>
            <consortium name="US DOE Joint Genome Institute (JGI-PGF)"/>
            <person name="Walter F."/>
            <person name="Albersmeier A."/>
            <person name="Kalinowski J."/>
            <person name="Ruckert C."/>
        </authorList>
    </citation>
    <scope>NUCLEOTIDE SEQUENCE</scope>
    <source>
        <strain evidence="3">CGMCC 4.7299</strain>
    </source>
</reference>
<dbReference type="PANTHER" id="PTHR37828">
    <property type="entry name" value="GSR2449 PROTEIN"/>
    <property type="match status" value="1"/>
</dbReference>
<gene>
    <name evidence="3" type="ORF">GCM10012284_31310</name>
</gene>
<dbReference type="Gene3D" id="3.30.70.1060">
    <property type="entry name" value="Dimeric alpha+beta barrel"/>
    <property type="match status" value="1"/>
</dbReference>
<dbReference type="PANTHER" id="PTHR37828:SF1">
    <property type="entry name" value="YCII-RELATED DOMAIN-CONTAINING PROTEIN"/>
    <property type="match status" value="1"/>
</dbReference>
<keyword evidence="4" id="KW-1185">Reference proteome</keyword>
<organism evidence="3 4">
    <name type="scientific">Mangrovihabitans endophyticus</name>
    <dbReference type="NCBI Taxonomy" id="1751298"/>
    <lineage>
        <taxon>Bacteria</taxon>
        <taxon>Bacillati</taxon>
        <taxon>Actinomycetota</taxon>
        <taxon>Actinomycetes</taxon>
        <taxon>Micromonosporales</taxon>
        <taxon>Micromonosporaceae</taxon>
        <taxon>Mangrovihabitans</taxon>
    </lineage>
</organism>
<accession>A0A8J3FNP6</accession>
<sequence>MYLMISTYRVPLEQVDEARADHLAFLGGLEADGLLVSAGRQDPPAGGVVLLAVDSEARAREVMAADPYVTGDLATYQAIGWTPARGALVNWTAG</sequence>
<dbReference type="EMBL" id="BMMX01000012">
    <property type="protein sequence ID" value="GGK95016.1"/>
    <property type="molecule type" value="Genomic_DNA"/>
</dbReference>
<evidence type="ECO:0000259" key="2">
    <source>
        <dbReference type="Pfam" id="PF03795"/>
    </source>
</evidence>
<dbReference type="InterPro" id="IPR005545">
    <property type="entry name" value="YCII"/>
</dbReference>
<comment type="similarity">
    <text evidence="1">Belongs to the YciI family.</text>
</comment>
<proteinExistence type="inferred from homology"/>
<reference evidence="3" key="2">
    <citation type="submission" date="2020-09" db="EMBL/GenBank/DDBJ databases">
        <authorList>
            <person name="Sun Q."/>
            <person name="Zhou Y."/>
        </authorList>
    </citation>
    <scope>NUCLEOTIDE SEQUENCE</scope>
    <source>
        <strain evidence="3">CGMCC 4.7299</strain>
    </source>
</reference>
<dbReference type="SUPFAM" id="SSF54909">
    <property type="entry name" value="Dimeric alpha+beta barrel"/>
    <property type="match status" value="1"/>
</dbReference>
<comment type="caution">
    <text evidence="3">The sequence shown here is derived from an EMBL/GenBank/DDBJ whole genome shotgun (WGS) entry which is preliminary data.</text>
</comment>
<name>A0A8J3FNP6_9ACTN</name>
<dbReference type="InterPro" id="IPR011008">
    <property type="entry name" value="Dimeric_a/b-barrel"/>
</dbReference>